<accession>A0A940T4J1</accession>
<evidence type="ECO:0000313" key="3">
    <source>
        <dbReference type="EMBL" id="MBP1326988.1"/>
    </source>
</evidence>
<sequence>MVLKFRRHGRRLVFPIFVLMLVAAATGYWAGTFAESWVNLLAGVGAGLVALLLGVMPILAWLARRTTVTTNRVISRKGVFVHERTEVSWNRVREVRTKRSVPQRLVRAGDIELFHDAESTVLHDVPNSSIVAEAMQELMERNFKRATRESPRFS</sequence>
<feature type="transmembrane region" description="Helical" evidence="1">
    <location>
        <begin position="12"/>
        <end position="31"/>
    </location>
</feature>
<reference evidence="3" key="1">
    <citation type="submission" date="2021-02" db="EMBL/GenBank/DDBJ databases">
        <title>Sequencing the genomes of 1000 actinobacteria strains.</title>
        <authorList>
            <person name="Klenk H.-P."/>
        </authorList>
    </citation>
    <scope>NUCLEOTIDE SEQUENCE</scope>
    <source>
        <strain evidence="3">DSM 22850</strain>
    </source>
</reference>
<comment type="caution">
    <text evidence="3">The sequence shown here is derived from an EMBL/GenBank/DDBJ whole genome shotgun (WGS) entry which is preliminary data.</text>
</comment>
<organism evidence="3 4">
    <name type="scientific">Leucobacter exalbidus</name>
    <dbReference type="NCBI Taxonomy" id="662960"/>
    <lineage>
        <taxon>Bacteria</taxon>
        <taxon>Bacillati</taxon>
        <taxon>Actinomycetota</taxon>
        <taxon>Actinomycetes</taxon>
        <taxon>Micrococcales</taxon>
        <taxon>Microbacteriaceae</taxon>
        <taxon>Leucobacter</taxon>
    </lineage>
</organism>
<evidence type="ECO:0000256" key="1">
    <source>
        <dbReference type="SAM" id="Phobius"/>
    </source>
</evidence>
<dbReference type="Proteomes" id="UP000675163">
    <property type="component" value="Unassembled WGS sequence"/>
</dbReference>
<dbReference type="RefSeq" id="WP_342452157.1">
    <property type="nucleotide sequence ID" value="NZ_JAFIDA010000001.1"/>
</dbReference>
<keyword evidence="1" id="KW-0812">Transmembrane</keyword>
<feature type="domain" description="YdbS-like PH" evidence="2">
    <location>
        <begin position="61"/>
        <end position="120"/>
    </location>
</feature>
<name>A0A940T4J1_9MICO</name>
<evidence type="ECO:0000313" key="4">
    <source>
        <dbReference type="Proteomes" id="UP000675163"/>
    </source>
</evidence>
<dbReference type="EMBL" id="JAFIDA010000001">
    <property type="protein sequence ID" value="MBP1326988.1"/>
    <property type="molecule type" value="Genomic_DNA"/>
</dbReference>
<proteinExistence type="predicted"/>
<gene>
    <name evidence="3" type="ORF">JOF28_002220</name>
</gene>
<evidence type="ECO:0000259" key="2">
    <source>
        <dbReference type="Pfam" id="PF03703"/>
    </source>
</evidence>
<dbReference type="InterPro" id="IPR005182">
    <property type="entry name" value="YdbS-like_PH"/>
</dbReference>
<keyword evidence="4" id="KW-1185">Reference proteome</keyword>
<feature type="transmembrane region" description="Helical" evidence="1">
    <location>
        <begin position="37"/>
        <end position="62"/>
    </location>
</feature>
<protein>
    <submittedName>
        <fullName evidence="3">Membrane protein YdbT with pleckstrin-like domain</fullName>
    </submittedName>
</protein>
<dbReference type="Pfam" id="PF03703">
    <property type="entry name" value="bPH_2"/>
    <property type="match status" value="1"/>
</dbReference>
<dbReference type="AlphaFoldDB" id="A0A940T4J1"/>
<keyword evidence="1" id="KW-1133">Transmembrane helix</keyword>
<keyword evidence="1" id="KW-0472">Membrane</keyword>